<dbReference type="InterPro" id="IPR028098">
    <property type="entry name" value="Glyco_trans_4-like_N"/>
</dbReference>
<gene>
    <name evidence="3" type="ORF">MNBD_NITROSPIRAE02-1140</name>
</gene>
<evidence type="ECO:0000313" key="3">
    <source>
        <dbReference type="EMBL" id="VAX28541.1"/>
    </source>
</evidence>
<accession>A0A3B1CPY4</accession>
<dbReference type="GO" id="GO:0016757">
    <property type="term" value="F:glycosyltransferase activity"/>
    <property type="evidence" value="ECO:0007669"/>
    <property type="project" value="InterPro"/>
</dbReference>
<dbReference type="EMBL" id="UOGH01000089">
    <property type="protein sequence ID" value="VAX28541.1"/>
    <property type="molecule type" value="Genomic_DNA"/>
</dbReference>
<reference evidence="3" key="1">
    <citation type="submission" date="2018-06" db="EMBL/GenBank/DDBJ databases">
        <authorList>
            <person name="Zhirakovskaya E."/>
        </authorList>
    </citation>
    <scope>NUCLEOTIDE SEQUENCE</scope>
</reference>
<dbReference type="Pfam" id="PF13439">
    <property type="entry name" value="Glyco_transf_4"/>
    <property type="match status" value="1"/>
</dbReference>
<dbReference type="InterPro" id="IPR050194">
    <property type="entry name" value="Glycosyltransferase_grp1"/>
</dbReference>
<dbReference type="CDD" id="cd03801">
    <property type="entry name" value="GT4_PimA-like"/>
    <property type="match status" value="1"/>
</dbReference>
<dbReference type="SUPFAM" id="SSF53756">
    <property type="entry name" value="UDP-Glycosyltransferase/glycogen phosphorylase"/>
    <property type="match status" value="1"/>
</dbReference>
<protein>
    <recommendedName>
        <fullName evidence="4">Glycosyltransferase</fullName>
    </recommendedName>
</protein>
<evidence type="ECO:0000259" key="2">
    <source>
        <dbReference type="Pfam" id="PF13439"/>
    </source>
</evidence>
<dbReference type="AlphaFoldDB" id="A0A3B1CPY4"/>
<organism evidence="3">
    <name type="scientific">hydrothermal vent metagenome</name>
    <dbReference type="NCBI Taxonomy" id="652676"/>
    <lineage>
        <taxon>unclassified sequences</taxon>
        <taxon>metagenomes</taxon>
        <taxon>ecological metagenomes</taxon>
    </lineage>
</organism>
<dbReference type="Pfam" id="PF00534">
    <property type="entry name" value="Glycos_transf_1"/>
    <property type="match status" value="1"/>
</dbReference>
<dbReference type="Gene3D" id="3.40.50.2000">
    <property type="entry name" value="Glycogen Phosphorylase B"/>
    <property type="match status" value="2"/>
</dbReference>
<feature type="domain" description="Glycosyl transferase family 1" evidence="1">
    <location>
        <begin position="233"/>
        <end position="386"/>
    </location>
</feature>
<dbReference type="PANTHER" id="PTHR45947">
    <property type="entry name" value="SULFOQUINOVOSYL TRANSFERASE SQD2"/>
    <property type="match status" value="1"/>
</dbReference>
<feature type="domain" description="Glycosyltransferase subfamily 4-like N-terminal" evidence="2">
    <location>
        <begin position="19"/>
        <end position="227"/>
    </location>
</feature>
<proteinExistence type="predicted"/>
<dbReference type="PANTHER" id="PTHR45947:SF13">
    <property type="entry name" value="TRANSFERASE"/>
    <property type="match status" value="1"/>
</dbReference>
<evidence type="ECO:0008006" key="4">
    <source>
        <dbReference type="Google" id="ProtNLM"/>
    </source>
</evidence>
<name>A0A3B1CPY4_9ZZZZ</name>
<evidence type="ECO:0000259" key="1">
    <source>
        <dbReference type="Pfam" id="PF00534"/>
    </source>
</evidence>
<sequence length="414" mass="48035">MGFRKIDILQINNYHYIRGGAERYYFEVTRLLEDRGHRVHCFSVKHESNLTSPYSKYFGRPMSFDAGQGLVKKLGTALRMLYSFENNKLMRRLLSDYKVDIAHAHNIYHRVCPSVFDVLRKRKIPVVMTLHDYKLGCSTYNFYRDDHICSECLSAGRYRVIKNRCTKGSLTQSMFHYLEAEVHRMLDIYGKNVDFFICPSLFSLRKHAEIGVDEKKLVHIPNFINTADYEPDYERRDYILFAGRLSGEKGIRTLLDAVKGIDLQLRIVGEGPMGDEYRTYVKDKKISNVVFEGYRTGEDLKNLFRNSAFLLLPSEWYENAPMTVLEAFAYGKPVVGSDIGGIPEMVVEGKTGLLFKPGDYKELREKINYLVSRPSMIVEMGKEARKKVEEKYNADVHYQSLMEIYERACGKKNI</sequence>
<dbReference type="InterPro" id="IPR001296">
    <property type="entry name" value="Glyco_trans_1"/>
</dbReference>